<comment type="similarity">
    <text evidence="5">Belongs to the lariat debranching enzyme family.</text>
</comment>
<keyword evidence="8" id="KW-0378">Hydrolase</keyword>
<evidence type="ECO:0000256" key="12">
    <source>
        <dbReference type="ARBA" id="ARBA00023242"/>
    </source>
</evidence>
<comment type="cofactor">
    <cofactor evidence="3">
        <name>Fe(2+)</name>
        <dbReference type="ChEBI" id="CHEBI:29033"/>
    </cofactor>
</comment>
<evidence type="ECO:0000256" key="6">
    <source>
        <dbReference type="ARBA" id="ARBA00022664"/>
    </source>
</evidence>
<gene>
    <name evidence="15" type="ORF">CEUR00632_LOCUS10634</name>
</gene>
<dbReference type="InterPro" id="IPR041816">
    <property type="entry name" value="Dbr1_N"/>
</dbReference>
<name>A0A7R9YWK7_9CHLO</name>
<sequence>MTVQGLHGVHIRTKSSCRLLQFMSRRMSCCTLSSRPSLLQPEATHIKSFRPRLHLDMCRIQIAVEGCAHGELDSIYGALRRMEEAKGVKADLLICCGDFQAVRNKRDLHTMPVPPKYRQMNSFWQYYAGIKVAPVPTLFVGGNHEAVEHMWELYYGGWAAPRIRFLGFSGVVRFGGLRIAGLSGVYRPASYHRPRVERPPFTAQQLRSVCAVRSFEVQRLLQLSTPVDLFVSHDWPRGIVKHGNESALLKRKPFLKAEIEAGSFGSAAGERVLHTLRPPLWLAAHMHTRFEATVHHADSGRGSGAGGGSGCGTTRFLALDKCMPGRKFLTMLQVDVGAREAPGAPCFEYDEEWLAIVRGTHEWTAASHGGLFDGGEGNSQGGGGSGGGAAAAGMREAGAGADLADLLFVQGAMHVRGGCAISNDWEQTATPHSSSTTSSKKSSSSSSSKNSSSEKSSNSSSSNNGGRTTSNKSGGSNGGGSSGGGGTSSVPRRRPGAVSETGRLLQLLQLPDTLGGQGPLVRVPRGASAASLDD</sequence>
<dbReference type="Pfam" id="PF00149">
    <property type="entry name" value="Metallophos"/>
    <property type="match status" value="1"/>
</dbReference>
<evidence type="ECO:0000256" key="9">
    <source>
        <dbReference type="ARBA" id="ARBA00022833"/>
    </source>
</evidence>
<reference evidence="15" key="1">
    <citation type="submission" date="2021-01" db="EMBL/GenBank/DDBJ databases">
        <authorList>
            <person name="Corre E."/>
            <person name="Pelletier E."/>
            <person name="Niang G."/>
            <person name="Scheremetjew M."/>
            <person name="Finn R."/>
            <person name="Kale V."/>
            <person name="Holt S."/>
            <person name="Cochrane G."/>
            <person name="Meng A."/>
            <person name="Brown T."/>
            <person name="Cohen L."/>
        </authorList>
    </citation>
    <scope>NUCLEOTIDE SEQUENCE</scope>
    <source>
        <strain evidence="15">CCMP219</strain>
    </source>
</reference>
<feature type="compositionally biased region" description="Low complexity" evidence="13">
    <location>
        <begin position="504"/>
        <end position="514"/>
    </location>
</feature>
<feature type="compositionally biased region" description="Gly residues" evidence="13">
    <location>
        <begin position="475"/>
        <end position="487"/>
    </location>
</feature>
<dbReference type="GO" id="GO:0008419">
    <property type="term" value="F:RNA lariat debranching enzyme activity"/>
    <property type="evidence" value="ECO:0007669"/>
    <property type="project" value="TreeGrafter"/>
</dbReference>
<keyword evidence="7" id="KW-0479">Metal-binding</keyword>
<dbReference type="PANTHER" id="PTHR12849">
    <property type="entry name" value="RNA LARIAT DEBRANCHING ENZYME"/>
    <property type="match status" value="1"/>
</dbReference>
<evidence type="ECO:0000256" key="13">
    <source>
        <dbReference type="SAM" id="MobiDB-lite"/>
    </source>
</evidence>
<evidence type="ECO:0000256" key="1">
    <source>
        <dbReference type="ARBA" id="ARBA00001936"/>
    </source>
</evidence>
<dbReference type="EMBL" id="HBEC01023250">
    <property type="protein sequence ID" value="CAD8290822.1"/>
    <property type="molecule type" value="Transcribed_RNA"/>
</dbReference>
<evidence type="ECO:0000256" key="3">
    <source>
        <dbReference type="ARBA" id="ARBA00001954"/>
    </source>
</evidence>
<comment type="cofactor">
    <cofactor evidence="2">
        <name>Zn(2+)</name>
        <dbReference type="ChEBI" id="CHEBI:29105"/>
    </cofactor>
</comment>
<protein>
    <recommendedName>
        <fullName evidence="14">Lariat debranching enzyme C-terminal domain-containing protein</fullName>
    </recommendedName>
</protein>
<dbReference type="GO" id="GO:0005634">
    <property type="term" value="C:nucleus"/>
    <property type="evidence" value="ECO:0007669"/>
    <property type="project" value="UniProtKB-SubCell"/>
</dbReference>
<feature type="region of interest" description="Disordered" evidence="13">
    <location>
        <begin position="368"/>
        <end position="392"/>
    </location>
</feature>
<organism evidence="15">
    <name type="scientific">Chlamydomonas euryale</name>
    <dbReference type="NCBI Taxonomy" id="1486919"/>
    <lineage>
        <taxon>Eukaryota</taxon>
        <taxon>Viridiplantae</taxon>
        <taxon>Chlorophyta</taxon>
        <taxon>core chlorophytes</taxon>
        <taxon>Chlorophyceae</taxon>
        <taxon>CS clade</taxon>
        <taxon>Chlamydomonadales</taxon>
        <taxon>Chlamydomonadaceae</taxon>
        <taxon>Chlamydomonas</taxon>
    </lineage>
</organism>
<evidence type="ECO:0000256" key="5">
    <source>
        <dbReference type="ARBA" id="ARBA00006045"/>
    </source>
</evidence>
<dbReference type="InterPro" id="IPR029052">
    <property type="entry name" value="Metallo-depent_PP-like"/>
</dbReference>
<proteinExistence type="inferred from homology"/>
<dbReference type="GO" id="GO:0046872">
    <property type="term" value="F:metal ion binding"/>
    <property type="evidence" value="ECO:0007669"/>
    <property type="project" value="UniProtKB-KW"/>
</dbReference>
<feature type="region of interest" description="Disordered" evidence="13">
    <location>
        <begin position="426"/>
        <end position="534"/>
    </location>
</feature>
<evidence type="ECO:0000256" key="8">
    <source>
        <dbReference type="ARBA" id="ARBA00022801"/>
    </source>
</evidence>
<dbReference type="AlphaFoldDB" id="A0A7R9YWK7"/>
<dbReference type="SUPFAM" id="SSF56300">
    <property type="entry name" value="Metallo-dependent phosphatases"/>
    <property type="match status" value="1"/>
</dbReference>
<dbReference type="PANTHER" id="PTHR12849:SF0">
    <property type="entry name" value="LARIAT DEBRANCHING ENZYME"/>
    <property type="match status" value="1"/>
</dbReference>
<evidence type="ECO:0000256" key="2">
    <source>
        <dbReference type="ARBA" id="ARBA00001947"/>
    </source>
</evidence>
<evidence type="ECO:0000256" key="11">
    <source>
        <dbReference type="ARBA" id="ARBA00023211"/>
    </source>
</evidence>
<feature type="compositionally biased region" description="Low complexity" evidence="13">
    <location>
        <begin position="433"/>
        <end position="474"/>
    </location>
</feature>
<comment type="cofactor">
    <cofactor evidence="1">
        <name>Mn(2+)</name>
        <dbReference type="ChEBI" id="CHEBI:29035"/>
    </cofactor>
</comment>
<evidence type="ECO:0000256" key="10">
    <source>
        <dbReference type="ARBA" id="ARBA00023004"/>
    </source>
</evidence>
<dbReference type="Pfam" id="PF05011">
    <property type="entry name" value="DBR1"/>
    <property type="match status" value="1"/>
</dbReference>
<dbReference type="GO" id="GO:0000398">
    <property type="term" value="P:mRNA splicing, via spliceosome"/>
    <property type="evidence" value="ECO:0007669"/>
    <property type="project" value="TreeGrafter"/>
</dbReference>
<evidence type="ECO:0000256" key="7">
    <source>
        <dbReference type="ARBA" id="ARBA00022723"/>
    </source>
</evidence>
<evidence type="ECO:0000259" key="14">
    <source>
        <dbReference type="SMART" id="SM01124"/>
    </source>
</evidence>
<dbReference type="InterPro" id="IPR004843">
    <property type="entry name" value="Calcineurin-like_PHP"/>
</dbReference>
<keyword evidence="12" id="KW-0539">Nucleus</keyword>
<keyword evidence="11" id="KW-0464">Manganese</keyword>
<evidence type="ECO:0000256" key="4">
    <source>
        <dbReference type="ARBA" id="ARBA00004123"/>
    </source>
</evidence>
<dbReference type="CDD" id="cd00844">
    <property type="entry name" value="MPP_Dbr1_N"/>
    <property type="match status" value="1"/>
</dbReference>
<dbReference type="InterPro" id="IPR007708">
    <property type="entry name" value="DBR1_C"/>
</dbReference>
<accession>A0A7R9YWK7</accession>
<feature type="compositionally biased region" description="Gly residues" evidence="13">
    <location>
        <begin position="371"/>
        <end position="390"/>
    </location>
</feature>
<evidence type="ECO:0000313" key="15">
    <source>
        <dbReference type="EMBL" id="CAD8290822.1"/>
    </source>
</evidence>
<keyword evidence="10" id="KW-0408">Iron</keyword>
<feature type="domain" description="Lariat debranching enzyme C-terminal" evidence="14">
    <location>
        <begin position="294"/>
        <end position="514"/>
    </location>
</feature>
<dbReference type="SMART" id="SM01124">
    <property type="entry name" value="DBR1"/>
    <property type="match status" value="1"/>
</dbReference>
<keyword evidence="6" id="KW-0507">mRNA processing</keyword>
<keyword evidence="9" id="KW-0862">Zinc</keyword>
<comment type="subcellular location">
    <subcellularLocation>
        <location evidence="4">Nucleus</location>
    </subcellularLocation>
</comment>